<keyword evidence="2" id="KW-0808">Transferase</keyword>
<dbReference type="SUPFAM" id="SSF53756">
    <property type="entry name" value="UDP-Glycosyltransferase/glycogen phosphorylase"/>
    <property type="match status" value="1"/>
</dbReference>
<evidence type="ECO:0000256" key="1">
    <source>
        <dbReference type="SAM" id="MobiDB-lite"/>
    </source>
</evidence>
<dbReference type="KEGG" id="cput:CONPUDRAFT_157182"/>
<proteinExistence type="predicted"/>
<keyword evidence="3" id="KW-1185">Reference proteome</keyword>
<evidence type="ECO:0000313" key="3">
    <source>
        <dbReference type="Proteomes" id="UP000053558"/>
    </source>
</evidence>
<dbReference type="GO" id="GO:0005829">
    <property type="term" value="C:cytosol"/>
    <property type="evidence" value="ECO:0007669"/>
    <property type="project" value="TreeGrafter"/>
</dbReference>
<protein>
    <submittedName>
        <fullName evidence="2">Glycosyltransferase family 20 protein</fullName>
    </submittedName>
</protein>
<dbReference type="GO" id="GO:0005992">
    <property type="term" value="P:trehalose biosynthetic process"/>
    <property type="evidence" value="ECO:0007669"/>
    <property type="project" value="InterPro"/>
</dbReference>
<dbReference type="InterPro" id="IPR001830">
    <property type="entry name" value="Glyco_trans_20"/>
</dbReference>
<dbReference type="OrthoDB" id="755951at2759"/>
<feature type="compositionally biased region" description="Basic and acidic residues" evidence="1">
    <location>
        <begin position="13"/>
        <end position="24"/>
    </location>
</feature>
<dbReference type="PANTHER" id="PTHR10788">
    <property type="entry name" value="TREHALOSE-6-PHOSPHATE SYNTHASE"/>
    <property type="match status" value="1"/>
</dbReference>
<dbReference type="Pfam" id="PF00982">
    <property type="entry name" value="Glyco_transf_20"/>
    <property type="match status" value="1"/>
</dbReference>
<dbReference type="EMBL" id="JH711583">
    <property type="protein sequence ID" value="EIW78015.1"/>
    <property type="molecule type" value="Genomic_DNA"/>
</dbReference>
<feature type="region of interest" description="Disordered" evidence="1">
    <location>
        <begin position="1"/>
        <end position="36"/>
    </location>
</feature>
<dbReference type="GO" id="GO:0003825">
    <property type="term" value="F:alpha,alpha-trehalose-phosphate synthase (UDP-forming) activity"/>
    <property type="evidence" value="ECO:0007669"/>
    <property type="project" value="TreeGrafter"/>
</dbReference>
<dbReference type="Proteomes" id="UP000053558">
    <property type="component" value="Unassembled WGS sequence"/>
</dbReference>
<dbReference type="GO" id="GO:0005946">
    <property type="term" value="C:alpha,alpha-trehalose-phosphate synthase complex (UDP-forming)"/>
    <property type="evidence" value="ECO:0007669"/>
    <property type="project" value="TreeGrafter"/>
</dbReference>
<gene>
    <name evidence="2" type="ORF">CONPUDRAFT_157182</name>
</gene>
<dbReference type="RefSeq" id="XP_007772291.1">
    <property type="nucleotide sequence ID" value="XM_007774101.1"/>
</dbReference>
<dbReference type="GO" id="GO:0004805">
    <property type="term" value="F:trehalose-phosphatase activity"/>
    <property type="evidence" value="ECO:0007669"/>
    <property type="project" value="TreeGrafter"/>
</dbReference>
<evidence type="ECO:0000313" key="2">
    <source>
        <dbReference type="EMBL" id="EIW78015.1"/>
    </source>
</evidence>
<comment type="caution">
    <text evidence="2">The sequence shown here is derived from an EMBL/GenBank/DDBJ whole genome shotgun (WGS) entry which is preliminary data.</text>
</comment>
<name>A0A5M3MHA7_CONPW</name>
<dbReference type="GeneID" id="19203721"/>
<dbReference type="Gene3D" id="3.40.50.2000">
    <property type="entry name" value="Glycogen Phosphorylase B"/>
    <property type="match status" value="1"/>
</dbReference>
<organism evidence="2 3">
    <name type="scientific">Coniophora puteana (strain RWD-64-598)</name>
    <name type="common">Brown rot fungus</name>
    <dbReference type="NCBI Taxonomy" id="741705"/>
    <lineage>
        <taxon>Eukaryota</taxon>
        <taxon>Fungi</taxon>
        <taxon>Dikarya</taxon>
        <taxon>Basidiomycota</taxon>
        <taxon>Agaricomycotina</taxon>
        <taxon>Agaricomycetes</taxon>
        <taxon>Agaricomycetidae</taxon>
        <taxon>Boletales</taxon>
        <taxon>Coniophorineae</taxon>
        <taxon>Coniophoraceae</taxon>
        <taxon>Coniophora</taxon>
    </lineage>
</organism>
<dbReference type="PANTHER" id="PTHR10788:SF15">
    <property type="entry name" value="TREHALOSE SYNTHASE COMPLEX REGULATORY SUBUNIT TPS3-RELATED"/>
    <property type="match status" value="1"/>
</dbReference>
<sequence>MSYPKPTAISHIQRVDVETRDGSRSSDAGPSTHHVKLSRRPVCLNAVSRDAIQVNSLPNFAGLLSSTSARASSVKDLGNMVRVLCHTHTALPTSATLRRHMTTHMTDLMLASVSPHKTTLLPSHTIVVAHYVDPPHLPSCGSRLCGSRRRHSAMVNAVAGVGKYTIKCGGPPVVTRLKGAKVRYDHKWGMLRVEYEKADSRRIQSLPLSAQGRLTLIGRRRCRRHCRRRQSSASSAAISTRTAALDIVADPPLQNVTCLQRHRLSQGKVVLIQVALQTTESNKLAGRVSNVVARDLTFSQYLVLLTVADVFLVMSLHEGMALRTHGFVECQEGRHRPLILSEFMGSYSHSGFRSCIAVNLQLAICCVVH</sequence>
<dbReference type="AlphaFoldDB" id="A0A5M3MHA7"/>
<accession>A0A5M3MHA7</accession>
<reference evidence="3" key="1">
    <citation type="journal article" date="2012" name="Science">
        <title>The Paleozoic origin of enzymatic lignin decomposition reconstructed from 31 fungal genomes.</title>
        <authorList>
            <person name="Floudas D."/>
            <person name="Binder M."/>
            <person name="Riley R."/>
            <person name="Barry K."/>
            <person name="Blanchette R.A."/>
            <person name="Henrissat B."/>
            <person name="Martinez A.T."/>
            <person name="Otillar R."/>
            <person name="Spatafora J.W."/>
            <person name="Yadav J.S."/>
            <person name="Aerts A."/>
            <person name="Benoit I."/>
            <person name="Boyd A."/>
            <person name="Carlson A."/>
            <person name="Copeland A."/>
            <person name="Coutinho P.M."/>
            <person name="de Vries R.P."/>
            <person name="Ferreira P."/>
            <person name="Findley K."/>
            <person name="Foster B."/>
            <person name="Gaskell J."/>
            <person name="Glotzer D."/>
            <person name="Gorecki P."/>
            <person name="Heitman J."/>
            <person name="Hesse C."/>
            <person name="Hori C."/>
            <person name="Igarashi K."/>
            <person name="Jurgens J.A."/>
            <person name="Kallen N."/>
            <person name="Kersten P."/>
            <person name="Kohler A."/>
            <person name="Kuees U."/>
            <person name="Kumar T.K.A."/>
            <person name="Kuo A."/>
            <person name="LaButti K."/>
            <person name="Larrondo L.F."/>
            <person name="Lindquist E."/>
            <person name="Ling A."/>
            <person name="Lombard V."/>
            <person name="Lucas S."/>
            <person name="Lundell T."/>
            <person name="Martin R."/>
            <person name="McLaughlin D.J."/>
            <person name="Morgenstern I."/>
            <person name="Morin E."/>
            <person name="Murat C."/>
            <person name="Nagy L.G."/>
            <person name="Nolan M."/>
            <person name="Ohm R.A."/>
            <person name="Patyshakuliyeva A."/>
            <person name="Rokas A."/>
            <person name="Ruiz-Duenas F.J."/>
            <person name="Sabat G."/>
            <person name="Salamov A."/>
            <person name="Samejima M."/>
            <person name="Schmutz J."/>
            <person name="Slot J.C."/>
            <person name="St John F."/>
            <person name="Stenlid J."/>
            <person name="Sun H."/>
            <person name="Sun S."/>
            <person name="Syed K."/>
            <person name="Tsang A."/>
            <person name="Wiebenga A."/>
            <person name="Young D."/>
            <person name="Pisabarro A."/>
            <person name="Eastwood D.C."/>
            <person name="Martin F."/>
            <person name="Cullen D."/>
            <person name="Grigoriev I.V."/>
            <person name="Hibbett D.S."/>
        </authorList>
    </citation>
    <scope>NUCLEOTIDE SEQUENCE [LARGE SCALE GENOMIC DNA]</scope>
    <source>
        <strain evidence="3">RWD-64-598 SS2</strain>
    </source>
</reference>